<feature type="chain" id="PRO_5007562242" evidence="1">
    <location>
        <begin position="24"/>
        <end position="123"/>
    </location>
</feature>
<gene>
    <name evidence="2" type="ORF">GPECTOR_5g148</name>
</gene>
<keyword evidence="1" id="KW-0732">Signal</keyword>
<reference evidence="3" key="1">
    <citation type="journal article" date="2016" name="Nat. Commun.">
        <title>The Gonium pectorale genome demonstrates co-option of cell cycle regulation during the evolution of multicellularity.</title>
        <authorList>
            <person name="Hanschen E.R."/>
            <person name="Marriage T.N."/>
            <person name="Ferris P.J."/>
            <person name="Hamaji T."/>
            <person name="Toyoda A."/>
            <person name="Fujiyama A."/>
            <person name="Neme R."/>
            <person name="Noguchi H."/>
            <person name="Minakuchi Y."/>
            <person name="Suzuki M."/>
            <person name="Kawai-Toyooka H."/>
            <person name="Smith D.R."/>
            <person name="Sparks H."/>
            <person name="Anderson J."/>
            <person name="Bakaric R."/>
            <person name="Luria V."/>
            <person name="Karger A."/>
            <person name="Kirschner M.W."/>
            <person name="Durand P.M."/>
            <person name="Michod R.E."/>
            <person name="Nozaki H."/>
            <person name="Olson B.J."/>
        </authorList>
    </citation>
    <scope>NUCLEOTIDE SEQUENCE [LARGE SCALE GENOMIC DNA]</scope>
    <source>
        <strain evidence="3">NIES-2863</strain>
    </source>
</reference>
<evidence type="ECO:0000256" key="1">
    <source>
        <dbReference type="SAM" id="SignalP"/>
    </source>
</evidence>
<comment type="caution">
    <text evidence="2">The sequence shown here is derived from an EMBL/GenBank/DDBJ whole genome shotgun (WGS) entry which is preliminary data.</text>
</comment>
<proteinExistence type="predicted"/>
<name>A0A150GWI6_GONPE</name>
<dbReference type="EMBL" id="LSYV01000006">
    <property type="protein sequence ID" value="KXZ54038.1"/>
    <property type="molecule type" value="Genomic_DNA"/>
</dbReference>
<dbReference type="AlphaFoldDB" id="A0A150GWI6"/>
<evidence type="ECO:0000313" key="3">
    <source>
        <dbReference type="Proteomes" id="UP000075714"/>
    </source>
</evidence>
<dbReference type="PROSITE" id="PS51257">
    <property type="entry name" value="PROKAR_LIPOPROTEIN"/>
    <property type="match status" value="1"/>
</dbReference>
<feature type="signal peptide" evidence="1">
    <location>
        <begin position="1"/>
        <end position="23"/>
    </location>
</feature>
<keyword evidence="3" id="KW-1185">Reference proteome</keyword>
<evidence type="ECO:0000313" key="2">
    <source>
        <dbReference type="EMBL" id="KXZ54038.1"/>
    </source>
</evidence>
<organism evidence="2 3">
    <name type="scientific">Gonium pectorale</name>
    <name type="common">Green alga</name>
    <dbReference type="NCBI Taxonomy" id="33097"/>
    <lineage>
        <taxon>Eukaryota</taxon>
        <taxon>Viridiplantae</taxon>
        <taxon>Chlorophyta</taxon>
        <taxon>core chlorophytes</taxon>
        <taxon>Chlorophyceae</taxon>
        <taxon>CS clade</taxon>
        <taxon>Chlamydomonadales</taxon>
        <taxon>Volvocaceae</taxon>
        <taxon>Gonium</taxon>
    </lineage>
</organism>
<sequence>MARRLCLLAAALLAAAVLGCAAAGRSASHWERVQGAMRFGKNDMALKWLQRGLIGRGSIKQGEGEEEEEMAILAIKYDVPPSMHEEFVGEWTKLGDKTRDEEACRMYGLSKTMGDNAYFWARG</sequence>
<accession>A0A150GWI6</accession>
<dbReference type="Proteomes" id="UP000075714">
    <property type="component" value="Unassembled WGS sequence"/>
</dbReference>
<protein>
    <submittedName>
        <fullName evidence="2">Uncharacterized protein</fullName>
    </submittedName>
</protein>